<dbReference type="InterPro" id="IPR000073">
    <property type="entry name" value="AB_hydrolase_1"/>
</dbReference>
<keyword evidence="4" id="KW-1185">Reference proteome</keyword>
<dbReference type="GO" id="GO:0016787">
    <property type="term" value="F:hydrolase activity"/>
    <property type="evidence" value="ECO:0007669"/>
    <property type="project" value="UniProtKB-KW"/>
</dbReference>
<sequence length="325" mass="34111">MTAADTTYADVGGHPVRVRVSGPAAGPPVVLLHGIARSLEDWQLSHDLLAARGYRVISTDLPGFGLTRRMKDRAGLAAFARAVVGVLDALGERRPVHLMGNSLGGAVAMTVATRHPDRVATLVLANSAGFGREANLSLRSMGYAVLAALPGVGKRFRARATEAGIQVNRDLFHDPRHATEEMIRHAGKVGRQPDFRATFTATLLSLGVPVLGSYPGWRRTLLARTAAARVPTLVVWGDADRVLPVKHFHTAVAALPHARSHLFPATGHMPQIERAAEFVALAAEFLDTAAGRAKDAVEDAAGADTGAAPVAEAPDGAAVRGTAKG</sequence>
<organism evidence="3 4">
    <name type="scientific">Streptomyces olivaceiscleroticus</name>
    <dbReference type="NCBI Taxonomy" id="68245"/>
    <lineage>
        <taxon>Bacteria</taxon>
        <taxon>Bacillati</taxon>
        <taxon>Actinomycetota</taxon>
        <taxon>Actinomycetes</taxon>
        <taxon>Kitasatosporales</taxon>
        <taxon>Streptomycetaceae</taxon>
        <taxon>Streptomyces</taxon>
    </lineage>
</organism>
<proteinExistence type="predicted"/>
<protein>
    <submittedName>
        <fullName evidence="3">Alpha/beta hydrolase</fullName>
    </submittedName>
</protein>
<dbReference type="PRINTS" id="PR00111">
    <property type="entry name" value="ABHYDROLASE"/>
</dbReference>
<dbReference type="PANTHER" id="PTHR43689">
    <property type="entry name" value="HYDROLASE"/>
    <property type="match status" value="1"/>
</dbReference>
<reference evidence="3 4" key="1">
    <citation type="journal article" date="2019" name="Int. J. Syst. Evol. Microbiol.">
        <title>The Global Catalogue of Microorganisms (GCM) 10K type strain sequencing project: providing services to taxonomists for standard genome sequencing and annotation.</title>
        <authorList>
            <consortium name="The Broad Institute Genomics Platform"/>
            <consortium name="The Broad Institute Genome Sequencing Center for Infectious Disease"/>
            <person name="Wu L."/>
            <person name="Ma J."/>
        </authorList>
    </citation>
    <scope>NUCLEOTIDE SEQUENCE [LARGE SCALE GENOMIC DNA]</scope>
    <source>
        <strain evidence="3 4">JCM 4805</strain>
    </source>
</reference>
<keyword evidence="3" id="KW-0378">Hydrolase</keyword>
<dbReference type="Gene3D" id="3.40.50.1820">
    <property type="entry name" value="alpha/beta hydrolase"/>
    <property type="match status" value="1"/>
</dbReference>
<gene>
    <name evidence="3" type="ORF">GCM10010361_25140</name>
</gene>
<feature type="compositionally biased region" description="Low complexity" evidence="1">
    <location>
        <begin position="302"/>
        <end position="319"/>
    </location>
</feature>
<evidence type="ECO:0000259" key="2">
    <source>
        <dbReference type="Pfam" id="PF00561"/>
    </source>
</evidence>
<dbReference type="PRINTS" id="PR00412">
    <property type="entry name" value="EPOXHYDRLASE"/>
</dbReference>
<name>A0ABN0ZWI9_9ACTN</name>
<accession>A0ABN0ZWI9</accession>
<evidence type="ECO:0000313" key="4">
    <source>
        <dbReference type="Proteomes" id="UP001500909"/>
    </source>
</evidence>
<feature type="region of interest" description="Disordered" evidence="1">
    <location>
        <begin position="302"/>
        <end position="325"/>
    </location>
</feature>
<dbReference type="Pfam" id="PF00561">
    <property type="entry name" value="Abhydrolase_1"/>
    <property type="match status" value="1"/>
</dbReference>
<dbReference type="PANTHER" id="PTHR43689:SF8">
    <property type="entry name" value="ALPHA_BETA-HYDROLASES SUPERFAMILY PROTEIN"/>
    <property type="match status" value="1"/>
</dbReference>
<evidence type="ECO:0000256" key="1">
    <source>
        <dbReference type="SAM" id="MobiDB-lite"/>
    </source>
</evidence>
<dbReference type="InterPro" id="IPR029058">
    <property type="entry name" value="AB_hydrolase_fold"/>
</dbReference>
<dbReference type="RefSeq" id="WP_346095048.1">
    <property type="nucleotide sequence ID" value="NZ_BAAABY010000020.1"/>
</dbReference>
<dbReference type="EMBL" id="BAAABY010000020">
    <property type="protein sequence ID" value="GAA0460206.1"/>
    <property type="molecule type" value="Genomic_DNA"/>
</dbReference>
<evidence type="ECO:0000313" key="3">
    <source>
        <dbReference type="EMBL" id="GAA0460206.1"/>
    </source>
</evidence>
<dbReference type="InterPro" id="IPR000639">
    <property type="entry name" value="Epox_hydrolase-like"/>
</dbReference>
<dbReference type="SUPFAM" id="SSF53474">
    <property type="entry name" value="alpha/beta-Hydrolases"/>
    <property type="match status" value="1"/>
</dbReference>
<dbReference type="Proteomes" id="UP001500909">
    <property type="component" value="Unassembled WGS sequence"/>
</dbReference>
<comment type="caution">
    <text evidence="3">The sequence shown here is derived from an EMBL/GenBank/DDBJ whole genome shotgun (WGS) entry which is preliminary data.</text>
</comment>
<feature type="domain" description="AB hydrolase-1" evidence="2">
    <location>
        <begin position="27"/>
        <end position="274"/>
    </location>
</feature>